<dbReference type="InterPro" id="IPR001647">
    <property type="entry name" value="HTH_TetR"/>
</dbReference>
<keyword evidence="5" id="KW-1185">Reference proteome</keyword>
<reference evidence="5" key="1">
    <citation type="journal article" date="2019" name="Int. J. Syst. Evol. Microbiol.">
        <title>The Global Catalogue of Microorganisms (GCM) 10K type strain sequencing project: providing services to taxonomists for standard genome sequencing and annotation.</title>
        <authorList>
            <consortium name="The Broad Institute Genomics Platform"/>
            <consortium name="The Broad Institute Genome Sequencing Center for Infectious Disease"/>
            <person name="Wu L."/>
            <person name="Ma J."/>
        </authorList>
    </citation>
    <scope>NUCLEOTIDE SEQUENCE [LARGE SCALE GENOMIC DNA]</scope>
    <source>
        <strain evidence="5">JCM 12696</strain>
    </source>
</reference>
<proteinExistence type="predicted"/>
<dbReference type="InterPro" id="IPR009057">
    <property type="entry name" value="Homeodomain-like_sf"/>
</dbReference>
<dbReference type="Proteomes" id="UP001501371">
    <property type="component" value="Unassembled WGS sequence"/>
</dbReference>
<sequence length="182" mass="19717">MAIDLMRRHGYDAVSVDAIVEAAGIGRTTFFRYFGTKPGVIWYAFDDTIARLEAELREAPGDLGAMEAVRRAVVSSTRSAVYGSDVWLERFDLLDSSPSLRVGASEHWELWKRAIAGHLARHTGGSATDATPMAAAGACQGVFVAELRGRLSGDGRDAFVERLDRSLAPVTGVLDQLFRTDG</sequence>
<name>A0ABP4FTB2_9ACTN</name>
<accession>A0ABP4FTB2</accession>
<dbReference type="Pfam" id="PF00440">
    <property type="entry name" value="TetR_N"/>
    <property type="match status" value="1"/>
</dbReference>
<dbReference type="Pfam" id="PF17754">
    <property type="entry name" value="TetR_C_14"/>
    <property type="match status" value="1"/>
</dbReference>
<dbReference type="InterPro" id="IPR050109">
    <property type="entry name" value="HTH-type_TetR-like_transc_reg"/>
</dbReference>
<dbReference type="SUPFAM" id="SSF46689">
    <property type="entry name" value="Homeodomain-like"/>
    <property type="match status" value="1"/>
</dbReference>
<evidence type="ECO:0000313" key="4">
    <source>
        <dbReference type="EMBL" id="GAA1199768.1"/>
    </source>
</evidence>
<comment type="caution">
    <text evidence="4">The sequence shown here is derived from an EMBL/GenBank/DDBJ whole genome shotgun (WGS) entry which is preliminary data.</text>
</comment>
<dbReference type="PROSITE" id="PS01081">
    <property type="entry name" value="HTH_TETR_1"/>
    <property type="match status" value="1"/>
</dbReference>
<organism evidence="4 5">
    <name type="scientific">Streptomyces hebeiensis</name>
    <dbReference type="NCBI Taxonomy" id="229486"/>
    <lineage>
        <taxon>Bacteria</taxon>
        <taxon>Bacillati</taxon>
        <taxon>Actinomycetota</taxon>
        <taxon>Actinomycetes</taxon>
        <taxon>Kitasatosporales</taxon>
        <taxon>Streptomycetaceae</taxon>
        <taxon>Streptomyces</taxon>
    </lineage>
</organism>
<dbReference type="InterPro" id="IPR041347">
    <property type="entry name" value="MftR_C"/>
</dbReference>
<protein>
    <submittedName>
        <fullName evidence="4">TetR family transcriptional regulator</fullName>
    </submittedName>
</protein>
<dbReference type="InterPro" id="IPR023772">
    <property type="entry name" value="DNA-bd_HTH_TetR-type_CS"/>
</dbReference>
<gene>
    <name evidence="4" type="ORF">GCM10009654_65380</name>
</gene>
<evidence type="ECO:0000259" key="3">
    <source>
        <dbReference type="PROSITE" id="PS50977"/>
    </source>
</evidence>
<feature type="DNA-binding region" description="H-T-H motif" evidence="2">
    <location>
        <begin position="15"/>
        <end position="34"/>
    </location>
</feature>
<evidence type="ECO:0000313" key="5">
    <source>
        <dbReference type="Proteomes" id="UP001501371"/>
    </source>
</evidence>
<evidence type="ECO:0000256" key="2">
    <source>
        <dbReference type="PROSITE-ProRule" id="PRU00335"/>
    </source>
</evidence>
<dbReference type="EMBL" id="BAAAKV010000104">
    <property type="protein sequence ID" value="GAA1199768.1"/>
    <property type="molecule type" value="Genomic_DNA"/>
</dbReference>
<dbReference type="PANTHER" id="PTHR30055:SF226">
    <property type="entry name" value="HTH-TYPE TRANSCRIPTIONAL REGULATOR PKSA"/>
    <property type="match status" value="1"/>
</dbReference>
<dbReference type="PANTHER" id="PTHR30055">
    <property type="entry name" value="HTH-TYPE TRANSCRIPTIONAL REGULATOR RUTR"/>
    <property type="match status" value="1"/>
</dbReference>
<feature type="domain" description="HTH tetR-type" evidence="3">
    <location>
        <begin position="1"/>
        <end position="52"/>
    </location>
</feature>
<evidence type="ECO:0000256" key="1">
    <source>
        <dbReference type="ARBA" id="ARBA00023125"/>
    </source>
</evidence>
<dbReference type="Gene3D" id="1.10.10.60">
    <property type="entry name" value="Homeodomain-like"/>
    <property type="match status" value="1"/>
</dbReference>
<dbReference type="Gene3D" id="1.10.357.10">
    <property type="entry name" value="Tetracycline Repressor, domain 2"/>
    <property type="match status" value="1"/>
</dbReference>
<dbReference type="PROSITE" id="PS50977">
    <property type="entry name" value="HTH_TETR_2"/>
    <property type="match status" value="1"/>
</dbReference>
<keyword evidence="1 2" id="KW-0238">DNA-binding</keyword>